<evidence type="ECO:0000259" key="3">
    <source>
        <dbReference type="SMART" id="SM00062"/>
    </source>
</evidence>
<organism evidence="4 5">
    <name type="scientific">Duganella lactea</name>
    <dbReference type="NCBI Taxonomy" id="2692173"/>
    <lineage>
        <taxon>Bacteria</taxon>
        <taxon>Pseudomonadati</taxon>
        <taxon>Pseudomonadota</taxon>
        <taxon>Betaproteobacteria</taxon>
        <taxon>Burkholderiales</taxon>
        <taxon>Oxalobacteraceae</taxon>
        <taxon>Telluria group</taxon>
        <taxon>Duganella</taxon>
    </lineage>
</organism>
<evidence type="ECO:0000313" key="4">
    <source>
        <dbReference type="EMBL" id="MYM84380.1"/>
    </source>
</evidence>
<name>A0A6L8MMH0_9BURK</name>
<protein>
    <submittedName>
        <fullName evidence="4">Transporter substrate-binding domain-containing protein</fullName>
    </submittedName>
</protein>
<feature type="chain" id="PRO_5026935989" evidence="2">
    <location>
        <begin position="31"/>
        <end position="253"/>
    </location>
</feature>
<dbReference type="PANTHER" id="PTHR35936">
    <property type="entry name" value="MEMBRANE-BOUND LYTIC MUREIN TRANSGLYCOSYLASE F"/>
    <property type="match status" value="1"/>
</dbReference>
<dbReference type="RefSeq" id="WP_161020903.1">
    <property type="nucleotide sequence ID" value="NZ_WWCP01000031.1"/>
</dbReference>
<dbReference type="SUPFAM" id="SSF53850">
    <property type="entry name" value="Periplasmic binding protein-like II"/>
    <property type="match status" value="1"/>
</dbReference>
<dbReference type="Gene3D" id="3.40.190.10">
    <property type="entry name" value="Periplasmic binding protein-like II"/>
    <property type="match status" value="2"/>
</dbReference>
<dbReference type="SMART" id="SM00062">
    <property type="entry name" value="PBPb"/>
    <property type="match status" value="1"/>
</dbReference>
<evidence type="ECO:0000256" key="2">
    <source>
        <dbReference type="SAM" id="SignalP"/>
    </source>
</evidence>
<feature type="domain" description="Solute-binding protein family 3/N-terminal" evidence="3">
    <location>
        <begin position="33"/>
        <end position="252"/>
    </location>
</feature>
<proteinExistence type="predicted"/>
<feature type="signal peptide" evidence="2">
    <location>
        <begin position="1"/>
        <end position="30"/>
    </location>
</feature>
<evidence type="ECO:0000313" key="5">
    <source>
        <dbReference type="Proteomes" id="UP000474565"/>
    </source>
</evidence>
<dbReference type="EMBL" id="WWCP01000031">
    <property type="protein sequence ID" value="MYM84380.1"/>
    <property type="molecule type" value="Genomic_DNA"/>
</dbReference>
<dbReference type="PANTHER" id="PTHR35936:SF6">
    <property type="entry name" value="AMINO ACID ABC TRANSPORTER SUBSTRATE-BINDING PAAT FAMILY PROTEIN"/>
    <property type="match status" value="1"/>
</dbReference>
<reference evidence="4 5" key="1">
    <citation type="submission" date="2019-12" db="EMBL/GenBank/DDBJ databases">
        <title>Novel species isolated from a subtropical stream in China.</title>
        <authorList>
            <person name="Lu H."/>
        </authorList>
    </citation>
    <scope>NUCLEOTIDE SEQUENCE [LARGE SCALE GENOMIC DNA]</scope>
    <source>
        <strain evidence="4 5">FT50W</strain>
    </source>
</reference>
<evidence type="ECO:0000256" key="1">
    <source>
        <dbReference type="ARBA" id="ARBA00022729"/>
    </source>
</evidence>
<keyword evidence="1 2" id="KW-0732">Signal</keyword>
<dbReference type="Proteomes" id="UP000474565">
    <property type="component" value="Unassembled WGS sequence"/>
</dbReference>
<accession>A0A6L8MMH0</accession>
<dbReference type="InterPro" id="IPR001638">
    <property type="entry name" value="Solute-binding_3/MltF_N"/>
</dbReference>
<sequence length="253" mass="27662">MDRQAYTDWARRAGHALIALAVMLAPAAVAAPLLTVAVDTGTEMPMAGFKDGQLAAGFHKDLGEALAGKMGRAVNFLPLPRKRIAMALEDGQADMVCLYLPPWLPGKFQWTRGFFPVAEVVVSSTAVPRPKTLRDLSGQPIATVLGYYYPELEAALGKQFVRDDGYSSSGNLRKIAAGRLHHAITQQNTLDYYLKVGEKLSIHPPLVIKRYQARCALSPKGRVRVPEIGKAIDQIVKDGSVNKIISNYQSHLR</sequence>
<comment type="caution">
    <text evidence="4">The sequence shown here is derived from an EMBL/GenBank/DDBJ whole genome shotgun (WGS) entry which is preliminary data.</text>
</comment>
<gene>
    <name evidence="4" type="ORF">GTP44_20805</name>
</gene>
<dbReference type="AlphaFoldDB" id="A0A6L8MMH0"/>